<keyword evidence="3" id="KW-1185">Reference proteome</keyword>
<dbReference type="SMART" id="SM00213">
    <property type="entry name" value="UBQ"/>
    <property type="match status" value="2"/>
</dbReference>
<dbReference type="Proteomes" id="UP000604046">
    <property type="component" value="Unassembled WGS sequence"/>
</dbReference>
<dbReference type="InterPro" id="IPR007473">
    <property type="entry name" value="RlmJ"/>
</dbReference>
<protein>
    <submittedName>
        <fullName evidence="2">HMCN1 protein</fullName>
    </submittedName>
</protein>
<dbReference type="Gene3D" id="3.10.20.90">
    <property type="entry name" value="Phosphatidylinositol 3-kinase Catalytic Subunit, Chain A, domain 1"/>
    <property type="match status" value="2"/>
</dbReference>
<accession>A0A812PAF0</accession>
<comment type="caution">
    <text evidence="2">The sequence shown here is derived from an EMBL/GenBank/DDBJ whole genome shotgun (WGS) entry which is preliminary data.</text>
</comment>
<dbReference type="AlphaFoldDB" id="A0A812PAF0"/>
<dbReference type="GO" id="GO:0070475">
    <property type="term" value="P:rRNA base methylation"/>
    <property type="evidence" value="ECO:0007669"/>
    <property type="project" value="InterPro"/>
</dbReference>
<evidence type="ECO:0000313" key="3">
    <source>
        <dbReference type="Proteomes" id="UP000604046"/>
    </source>
</evidence>
<evidence type="ECO:0000259" key="1">
    <source>
        <dbReference type="PROSITE" id="PS50053"/>
    </source>
</evidence>
<dbReference type="CDD" id="cd17039">
    <property type="entry name" value="Ubl_ubiquitin_like"/>
    <property type="match status" value="2"/>
</dbReference>
<dbReference type="OrthoDB" id="444016at2759"/>
<dbReference type="SUPFAM" id="SSF53335">
    <property type="entry name" value="S-adenosyl-L-methionine-dependent methyltransferases"/>
    <property type="match status" value="1"/>
</dbReference>
<feature type="domain" description="Ubiquitin-like" evidence="1">
    <location>
        <begin position="129"/>
        <end position="202"/>
    </location>
</feature>
<dbReference type="InterPro" id="IPR029071">
    <property type="entry name" value="Ubiquitin-like_domsf"/>
</dbReference>
<dbReference type="Gene3D" id="3.40.50.150">
    <property type="entry name" value="Vaccinia Virus protein VP39"/>
    <property type="match status" value="1"/>
</dbReference>
<dbReference type="EMBL" id="CAJNDS010002150">
    <property type="protein sequence ID" value="CAE7352270.1"/>
    <property type="molecule type" value="Genomic_DNA"/>
</dbReference>
<evidence type="ECO:0000313" key="2">
    <source>
        <dbReference type="EMBL" id="CAE7352270.1"/>
    </source>
</evidence>
<dbReference type="GO" id="GO:0036307">
    <property type="term" value="F:23S rRNA (adenine(2030)-N(6))-methyltransferase activity"/>
    <property type="evidence" value="ECO:0007669"/>
    <property type="project" value="TreeGrafter"/>
</dbReference>
<dbReference type="SUPFAM" id="SSF54236">
    <property type="entry name" value="Ubiquitin-like"/>
    <property type="match status" value="2"/>
</dbReference>
<dbReference type="GO" id="GO:0005829">
    <property type="term" value="C:cytosol"/>
    <property type="evidence" value="ECO:0007669"/>
    <property type="project" value="TreeGrafter"/>
</dbReference>
<dbReference type="Pfam" id="PF04378">
    <property type="entry name" value="RsmJ"/>
    <property type="match status" value="1"/>
</dbReference>
<organism evidence="2 3">
    <name type="scientific">Symbiodinium natans</name>
    <dbReference type="NCBI Taxonomy" id="878477"/>
    <lineage>
        <taxon>Eukaryota</taxon>
        <taxon>Sar</taxon>
        <taxon>Alveolata</taxon>
        <taxon>Dinophyceae</taxon>
        <taxon>Suessiales</taxon>
        <taxon>Symbiodiniaceae</taxon>
        <taxon>Symbiodinium</taxon>
    </lineage>
</organism>
<reference evidence="2" key="1">
    <citation type="submission" date="2021-02" db="EMBL/GenBank/DDBJ databases">
        <authorList>
            <person name="Dougan E. K."/>
            <person name="Rhodes N."/>
            <person name="Thang M."/>
            <person name="Chan C."/>
        </authorList>
    </citation>
    <scope>NUCLEOTIDE SEQUENCE</scope>
</reference>
<dbReference type="PANTHER" id="PTHR37426">
    <property type="entry name" value="RIBOSOMAL RNA LARGE SUBUNIT METHYLTRANSFERASE J"/>
    <property type="match status" value="1"/>
</dbReference>
<gene>
    <name evidence="2" type="primary">HMCN1</name>
    <name evidence="2" type="ORF">SNAT2548_LOCUS18592</name>
</gene>
<proteinExistence type="predicted"/>
<dbReference type="PROSITE" id="PS50053">
    <property type="entry name" value="UBIQUITIN_2"/>
    <property type="match status" value="2"/>
</dbReference>
<dbReference type="InterPro" id="IPR029063">
    <property type="entry name" value="SAM-dependent_MTases_sf"/>
</dbReference>
<dbReference type="Pfam" id="PF00240">
    <property type="entry name" value="ubiquitin"/>
    <property type="match status" value="2"/>
</dbReference>
<dbReference type="PANTHER" id="PTHR37426:SF1">
    <property type="entry name" value="RIBOSOMAL RNA LARGE SUBUNIT METHYLTRANSFERASE J"/>
    <property type="match status" value="1"/>
</dbReference>
<name>A0A812PAF0_9DINO</name>
<sequence length="582" mass="66847">MAEVDEAIKLKLQLLGNSTPLTVQRKDTISEVIKMFKQVVPVESDHIVELFYNTTRLQDVRTIRQCGLNEGDSLTVVVRERPMHNSFASSIEALDLEPMRPAQPMHAQHLPQKQVELQTAAAANPAETIALNLLQVSGNSTPLTVQRKDTISEVIKMFKQVVPVESDHIVELFCNTTRLQDVRTIRQCGLNEGDSLTVVVRKQIQTAIEEREKDHTPEWQKFYPGLAPVHALPKNQRMTGAQTKVFDRHAYRAGNFGDIFKQMIVQTVVDLKVNKKDASSPVWYVEPCGGEGEYHVQRMRSEMDNRKPIKWPTAEDLYSVLEKEDMTYMPMEVKNWMDTVKLLNFDEEMDWELKGEGALGDAEDQEDQNIQWLPSSTLVALRLLRKQDPVTIWEDNRPAFAAMFNFVRNWSSQLDPHIELIYKDGLKHTHRRWVQRRPGSISEAFGKQKGQRGIVFIDPDYSRGGEAERCLALVVDLWKHWRSATVMVTYPIGPRYEKKARDFNRRLRQTDKTLDLLTIEAYVENKDWHENSEEDKWRGYGILISQAPGTTAERAKAALKVTCDALSTMPEAHPIHIRVERL</sequence>
<feature type="domain" description="Ubiquitin-like" evidence="1">
    <location>
        <begin position="8"/>
        <end position="81"/>
    </location>
</feature>
<dbReference type="InterPro" id="IPR000626">
    <property type="entry name" value="Ubiquitin-like_dom"/>
</dbReference>